<reference evidence="1 2" key="1">
    <citation type="submission" date="2019-06" db="EMBL/GenBank/DDBJ databases">
        <title>Draft genome sequences of 15 bacterial species constituting the stable defined intestinal microbiota of the GM15 gnotobiotic mouse model.</title>
        <authorList>
            <person name="Elie C."/>
            <person name="Mathieu A."/>
            <person name="Saliou A."/>
            <person name="Darnaud M."/>
            <person name="Leulier F."/>
            <person name="Tamellini A."/>
        </authorList>
    </citation>
    <scope>NUCLEOTIDE SEQUENCE [LARGE SCALE GENOMIC DNA]</scope>
    <source>
        <strain evidence="1 2">JM4-15</strain>
    </source>
</reference>
<dbReference type="Proteomes" id="UP000462501">
    <property type="component" value="Unassembled WGS sequence"/>
</dbReference>
<organism evidence="1 2">
    <name type="scientific">Anaerotruncus colihominis</name>
    <dbReference type="NCBI Taxonomy" id="169435"/>
    <lineage>
        <taxon>Bacteria</taxon>
        <taxon>Bacillati</taxon>
        <taxon>Bacillota</taxon>
        <taxon>Clostridia</taxon>
        <taxon>Eubacteriales</taxon>
        <taxon>Oscillospiraceae</taxon>
        <taxon>Anaerotruncus</taxon>
    </lineage>
</organism>
<proteinExistence type="predicted"/>
<sequence length="145" mass="15819">MTRYERHPAPEKLLLQITTEAVNLLALGTQDKPADVSLLETGAALTVKAWGLPQELLESSTALIQHQKELLATASGKAALPDDQLLECYDGPMTAELIWGLFETAVRLDDAQERAAIHQMALLLADALDFDEWLDRNGPVESAGK</sequence>
<protein>
    <submittedName>
        <fullName evidence="1">Uncharacterized protein</fullName>
    </submittedName>
</protein>
<dbReference type="EMBL" id="VIQT01000009">
    <property type="protein sequence ID" value="NDO38994.1"/>
    <property type="molecule type" value="Genomic_DNA"/>
</dbReference>
<dbReference type="AlphaFoldDB" id="A0A845SX37"/>
<evidence type="ECO:0000313" key="1">
    <source>
        <dbReference type="EMBL" id="NDO38994.1"/>
    </source>
</evidence>
<dbReference type="RefSeq" id="WP_160572044.1">
    <property type="nucleotide sequence ID" value="NZ_JANJZM010000012.1"/>
</dbReference>
<evidence type="ECO:0000313" key="2">
    <source>
        <dbReference type="Proteomes" id="UP000462501"/>
    </source>
</evidence>
<accession>A0A845SX37</accession>
<gene>
    <name evidence="1" type="ORF">FMM72_06945</name>
</gene>
<name>A0A845SX37_9FIRM</name>
<comment type="caution">
    <text evidence="1">The sequence shown here is derived from an EMBL/GenBank/DDBJ whole genome shotgun (WGS) entry which is preliminary data.</text>
</comment>